<protein>
    <submittedName>
        <fullName evidence="1">Uncharacterized protein</fullName>
    </submittedName>
</protein>
<accession>A0ABX4QJU5</accession>
<dbReference type="EMBL" id="PHHD01000001">
    <property type="protein sequence ID" value="PKA77070.1"/>
    <property type="molecule type" value="Genomic_DNA"/>
</dbReference>
<proteinExistence type="predicted"/>
<organism evidence="1 2">
    <name type="scientific">Pseudomonas tolaasii NCPPB 2192</name>
    <dbReference type="NCBI Taxonomy" id="564423"/>
    <lineage>
        <taxon>Bacteria</taxon>
        <taxon>Pseudomonadati</taxon>
        <taxon>Pseudomonadota</taxon>
        <taxon>Gammaproteobacteria</taxon>
        <taxon>Pseudomonadales</taxon>
        <taxon>Pseudomonadaceae</taxon>
        <taxon>Pseudomonas</taxon>
    </lineage>
</organism>
<reference evidence="1 2" key="1">
    <citation type="submission" date="2017-11" db="EMBL/GenBank/DDBJ databases">
        <title>Genome sequencing of a diverse group of Pseudomonas species.</title>
        <authorList>
            <person name="Loper J."/>
        </authorList>
    </citation>
    <scope>NUCLEOTIDE SEQUENCE [LARGE SCALE GENOMIC DNA]</scope>
    <source>
        <strain evidence="1 2">NCPPB 2192</strain>
    </source>
</reference>
<evidence type="ECO:0000313" key="2">
    <source>
        <dbReference type="Proteomes" id="UP000232891"/>
    </source>
</evidence>
<sequence>MREKSPIQDLNGADLALWAARAQGIEERRKIKLYASGPCLYRDTGPGGEPFPFRPDSHLGDAAILIQEMTQAGILTIFAHGAQFEAKGFGHVGFTGSPSEALTRCYLAWKLGMQFMATPTN</sequence>
<dbReference type="Proteomes" id="UP000232891">
    <property type="component" value="Unassembled WGS sequence"/>
</dbReference>
<keyword evidence="2" id="KW-1185">Reference proteome</keyword>
<gene>
    <name evidence="1" type="ORF">ATI14_4095</name>
</gene>
<name>A0ABX4QJU5_PSETO</name>
<comment type="caution">
    <text evidence="1">The sequence shown here is derived from an EMBL/GenBank/DDBJ whole genome shotgun (WGS) entry which is preliminary data.</text>
</comment>
<evidence type="ECO:0000313" key="1">
    <source>
        <dbReference type="EMBL" id="PKA77070.1"/>
    </source>
</evidence>